<dbReference type="AlphaFoldDB" id="A0A450TDX6"/>
<sequence length="143" mass="16331">MSNTLRNWVALAVAALVSASCGSQENRVEILRASSPDGKVDAVVMVSSADATTPKVHELYIVARDRRHSDVDLVLTGDHFEDFSVNWRTVGFLDIDYSQGRIFRFSNFWQSKSLDNYSYVVELRLNPPPKDYSLSKRDRWMQE</sequence>
<dbReference type="PROSITE" id="PS51257">
    <property type="entry name" value="PROKAR_LIPOPROTEIN"/>
    <property type="match status" value="1"/>
</dbReference>
<accession>A0A450TDX6</accession>
<dbReference type="EMBL" id="CAADEX010000146">
    <property type="protein sequence ID" value="VFJ65183.1"/>
    <property type="molecule type" value="Genomic_DNA"/>
</dbReference>
<evidence type="ECO:0008006" key="2">
    <source>
        <dbReference type="Google" id="ProtNLM"/>
    </source>
</evidence>
<proteinExistence type="predicted"/>
<name>A0A450TDX6_9GAMM</name>
<evidence type="ECO:0000313" key="1">
    <source>
        <dbReference type="EMBL" id="VFJ65183.1"/>
    </source>
</evidence>
<reference evidence="1" key="1">
    <citation type="submission" date="2019-02" db="EMBL/GenBank/DDBJ databases">
        <authorList>
            <person name="Gruber-Vodicka R. H."/>
            <person name="Seah K. B. B."/>
        </authorList>
    </citation>
    <scope>NUCLEOTIDE SEQUENCE</scope>
    <source>
        <strain evidence="1">BECK_DK47</strain>
    </source>
</reference>
<organism evidence="1">
    <name type="scientific">Candidatus Kentrum sp. DK</name>
    <dbReference type="NCBI Taxonomy" id="2126562"/>
    <lineage>
        <taxon>Bacteria</taxon>
        <taxon>Pseudomonadati</taxon>
        <taxon>Pseudomonadota</taxon>
        <taxon>Gammaproteobacteria</taxon>
        <taxon>Candidatus Kentrum</taxon>
    </lineage>
</organism>
<protein>
    <recommendedName>
        <fullName evidence="2">Lipoprotein</fullName>
    </recommendedName>
</protein>
<gene>
    <name evidence="1" type="ORF">BECKDK2373B_GA0170837_11469</name>
</gene>